<dbReference type="GO" id="GO:0006798">
    <property type="term" value="P:polyphosphate catabolic process"/>
    <property type="evidence" value="ECO:0007669"/>
    <property type="project" value="TreeGrafter"/>
</dbReference>
<reference evidence="2 3" key="1">
    <citation type="journal article" date="2014" name="Antonie Van Leeuwenhoek">
        <title>Hyphomonas beringensis sp. nov. and Hyphomonas chukchiensis sp. nov., isolated from surface seawater of the Bering Sea and Chukchi Sea.</title>
        <authorList>
            <person name="Li C."/>
            <person name="Lai Q."/>
            <person name="Li G."/>
            <person name="Dong C."/>
            <person name="Wang J."/>
            <person name="Liao Y."/>
            <person name="Shao Z."/>
        </authorList>
    </citation>
    <scope>NUCLEOTIDE SEQUENCE [LARGE SCALE GENOMIC DNA]</scope>
    <source>
        <strain evidence="2 3">VP2</strain>
    </source>
</reference>
<dbReference type="SUPFAM" id="SSF56300">
    <property type="entry name" value="Metallo-dependent phosphatases"/>
    <property type="match status" value="1"/>
</dbReference>
<dbReference type="InterPro" id="IPR050126">
    <property type="entry name" value="Ap4A_hydrolase"/>
</dbReference>
<comment type="caution">
    <text evidence="2">The sequence shown here is derived from an EMBL/GenBank/DDBJ whole genome shotgun (WGS) entry which is preliminary data.</text>
</comment>
<dbReference type="AlphaFoldDB" id="A0A059F6Y8"/>
<dbReference type="GO" id="GO:0005737">
    <property type="term" value="C:cytoplasm"/>
    <property type="evidence" value="ECO:0007669"/>
    <property type="project" value="TreeGrafter"/>
</dbReference>
<gene>
    <name evidence="2" type="ORF">HJA_15961</name>
</gene>
<dbReference type="GO" id="GO:0016791">
    <property type="term" value="F:phosphatase activity"/>
    <property type="evidence" value="ECO:0007669"/>
    <property type="project" value="TreeGrafter"/>
</dbReference>
<sequence>MKTAIVGDVHGALGPLETLLAKLDLGAGDRLVFVGDLVDKGPDPAGVVKFVRQLSESAPYEVVLVEGNHEDRHRRYYVNTQKRPKVARIMAREAPELPALDAELSEDDRAYLATAIPFLHLSAWGALVVHGGIPGTQRSFPETVEEASRWHGRRAKAFRKILRTRYVSAETGKFLALGANQPGDPFWADIYDGRFGHVIFGHQPWLDGPACFPHATGIDTAAVHGGRLTALILPEAGAPFFESVPGIDYAPRKTADWPDHPGKTLKLVRPGPV</sequence>
<evidence type="ECO:0000313" key="2">
    <source>
        <dbReference type="EMBL" id="KCZ83934.1"/>
    </source>
</evidence>
<dbReference type="PANTHER" id="PTHR42850">
    <property type="entry name" value="METALLOPHOSPHOESTERASE"/>
    <property type="match status" value="1"/>
</dbReference>
<dbReference type="EMBL" id="ARYJ01000015">
    <property type="protein sequence ID" value="KCZ83934.1"/>
    <property type="molecule type" value="Genomic_DNA"/>
</dbReference>
<protein>
    <submittedName>
        <fullName evidence="2">Phosphatase</fullName>
    </submittedName>
</protein>
<keyword evidence="3" id="KW-1185">Reference proteome</keyword>
<dbReference type="Gene3D" id="3.60.21.10">
    <property type="match status" value="1"/>
</dbReference>
<dbReference type="eggNOG" id="COG0639">
    <property type="taxonomic scope" value="Bacteria"/>
</dbReference>
<dbReference type="Pfam" id="PF00149">
    <property type="entry name" value="Metallophos"/>
    <property type="match status" value="1"/>
</dbReference>
<dbReference type="InterPro" id="IPR029052">
    <property type="entry name" value="Metallo-depent_PP-like"/>
</dbReference>
<dbReference type="PATRIC" id="fig|1280952.3.peg.3194"/>
<dbReference type="CDD" id="cd00144">
    <property type="entry name" value="MPP_PPP_family"/>
    <property type="match status" value="1"/>
</dbReference>
<dbReference type="PANTHER" id="PTHR42850:SF4">
    <property type="entry name" value="ZINC-DEPENDENT ENDOPOLYPHOSPHATASE"/>
    <property type="match status" value="1"/>
</dbReference>
<name>A0A059F6Y8_9PROT</name>
<dbReference type="GO" id="GO:0000298">
    <property type="term" value="F:endopolyphosphatase activity"/>
    <property type="evidence" value="ECO:0007669"/>
    <property type="project" value="TreeGrafter"/>
</dbReference>
<dbReference type="STRING" id="1280952.HJA_15961"/>
<feature type="domain" description="Calcineurin-like phosphoesterase" evidence="1">
    <location>
        <begin position="1"/>
        <end position="203"/>
    </location>
</feature>
<evidence type="ECO:0000313" key="3">
    <source>
        <dbReference type="Proteomes" id="UP000024816"/>
    </source>
</evidence>
<dbReference type="RefSeq" id="WP_081814772.1">
    <property type="nucleotide sequence ID" value="NZ_ARYJ01000015.1"/>
</dbReference>
<dbReference type="InterPro" id="IPR004843">
    <property type="entry name" value="Calcineurin-like_PHP"/>
</dbReference>
<organism evidence="2 3">
    <name type="scientific">Hyphomonas jannaschiana VP2</name>
    <dbReference type="NCBI Taxonomy" id="1280952"/>
    <lineage>
        <taxon>Bacteria</taxon>
        <taxon>Pseudomonadati</taxon>
        <taxon>Pseudomonadota</taxon>
        <taxon>Alphaproteobacteria</taxon>
        <taxon>Hyphomonadales</taxon>
        <taxon>Hyphomonadaceae</taxon>
        <taxon>Hyphomonas</taxon>
    </lineage>
</organism>
<accession>A0A059F6Y8</accession>
<dbReference type="Proteomes" id="UP000024816">
    <property type="component" value="Unassembled WGS sequence"/>
</dbReference>
<dbReference type="OrthoDB" id="9807890at2"/>
<proteinExistence type="predicted"/>
<evidence type="ECO:0000259" key="1">
    <source>
        <dbReference type="Pfam" id="PF00149"/>
    </source>
</evidence>